<proteinExistence type="predicted"/>
<dbReference type="OrthoDB" id="9816400at2"/>
<evidence type="ECO:0000313" key="1">
    <source>
        <dbReference type="EMBL" id="AWH87078.1"/>
    </source>
</evidence>
<protein>
    <submittedName>
        <fullName evidence="1">Uncharacterized protein</fullName>
    </submittedName>
</protein>
<accession>A0A2Y9TTW4</accession>
<dbReference type="EMBL" id="CP029185">
    <property type="protein sequence ID" value="AWH87078.1"/>
    <property type="molecule type" value="Genomic_DNA"/>
</dbReference>
<evidence type="ECO:0000313" key="2">
    <source>
        <dbReference type="Proteomes" id="UP000244908"/>
    </source>
</evidence>
<keyword evidence="2" id="KW-1185">Reference proteome</keyword>
<dbReference type="Proteomes" id="UP000244908">
    <property type="component" value="Chromosome"/>
</dbReference>
<name>A0A2Y9TTW4_9GAMM</name>
<organism evidence="1 2">
    <name type="scientific">Limnobaculum parvum</name>
    <dbReference type="NCBI Taxonomy" id="2172103"/>
    <lineage>
        <taxon>Bacteria</taxon>
        <taxon>Pseudomonadati</taxon>
        <taxon>Pseudomonadota</taxon>
        <taxon>Gammaproteobacteria</taxon>
        <taxon>Enterobacterales</taxon>
        <taxon>Budviciaceae</taxon>
        <taxon>Limnobaculum</taxon>
    </lineage>
</organism>
<dbReference type="AlphaFoldDB" id="A0A2Y9TTW4"/>
<reference evidence="1 2" key="1">
    <citation type="journal article" date="2019" name="Int. J. Syst. Evol. Microbiol.">
        <title>Limnobaculum parvum gen. nov., sp. nov., isolated from a freshwater lake.</title>
        <authorList>
            <person name="Baek C."/>
            <person name="Shin S.K."/>
            <person name="Yi H."/>
        </authorList>
    </citation>
    <scope>NUCLEOTIDE SEQUENCE [LARGE SCALE GENOMIC DNA]</scope>
    <source>
        <strain evidence="1 2">HYN0051</strain>
    </source>
</reference>
<dbReference type="KEGG" id="lpv:HYN51_00035"/>
<gene>
    <name evidence="1" type="ORF">HYN51_00035</name>
</gene>
<sequence>MPAGRHYFNCIKQGTVTKDKNTVIDITVDVNKDIAAIKNGQGAIEGNKVTVNGRTYEKEANRTLAPIYGEGFTTLDRNEFKVLGVYQKFGNTGRADEILSTMHGV</sequence>